<evidence type="ECO:0000259" key="11">
    <source>
        <dbReference type="PROSITE" id="PS51672"/>
    </source>
</evidence>
<name>A0ABT2J170_9PSEU</name>
<keyword evidence="8 10" id="KW-0456">Lyase</keyword>
<dbReference type="Gene3D" id="3.40.50.1100">
    <property type="match status" value="2"/>
</dbReference>
<dbReference type="RefSeq" id="WP_260188966.1">
    <property type="nucleotide sequence ID" value="NZ_JAFFZE010000002.1"/>
</dbReference>
<keyword evidence="6 10" id="KW-0412">Isoleucine biosynthesis</keyword>
<dbReference type="InterPro" id="IPR038110">
    <property type="entry name" value="TD_ACT-like_sf"/>
</dbReference>
<evidence type="ECO:0000313" key="13">
    <source>
        <dbReference type="Proteomes" id="UP001156441"/>
    </source>
</evidence>
<dbReference type="EMBL" id="JAFFZE010000002">
    <property type="protein sequence ID" value="MCT2581609.1"/>
    <property type="molecule type" value="Genomic_DNA"/>
</dbReference>
<sequence length="409" mass="43479">MVTDADVAAAGERFAGVIPPSPLQRNDRLSARHDLDVWLKREDLNAVRSYKGRGAFTFVHTLADDQRARGVVCASAGNHGQGVAFACAALGVRARVYLPRTTPRQKRDRVAHLGGRHVEIVVEGDTYDDAAAAARAHAEATGMTLIPAFDDPRTIAGQGTVAKEIVEQLGRAPDTLVVPVGGGGLLAGTLAWLGDTVNVIGAEPHGAASMAAALTAGRPVPLEHLDPFVDGAAVRTVGRHTFALVAEHHPRLTAVPEGRICVEMLDLYQSDGIISEPAGALAPAALGDLDLPAGSTVVCVLSGGNNDVSRYAEIVERALVFEGRKHYFLVEFPQEPGALRRFLDDVLGPDDDITLFEYVKRNNRETGPALVGIELGTPDGLEPILKRMAAAPHRIERVPPDSPLFTFLV</sequence>
<comment type="caution">
    <text evidence="12">The sequence shown here is derived from an EMBL/GenBank/DDBJ whole genome shotgun (WGS) entry which is preliminary data.</text>
</comment>
<evidence type="ECO:0000256" key="4">
    <source>
        <dbReference type="ARBA" id="ARBA00010869"/>
    </source>
</evidence>
<evidence type="ECO:0000313" key="12">
    <source>
        <dbReference type="EMBL" id="MCT2581609.1"/>
    </source>
</evidence>
<comment type="catalytic activity">
    <reaction evidence="1 10">
        <text>L-threonine = 2-oxobutanoate + NH4(+)</text>
        <dbReference type="Rhea" id="RHEA:22108"/>
        <dbReference type="ChEBI" id="CHEBI:16763"/>
        <dbReference type="ChEBI" id="CHEBI:28938"/>
        <dbReference type="ChEBI" id="CHEBI:57926"/>
        <dbReference type="EC" id="4.3.1.19"/>
    </reaction>
</comment>
<evidence type="ECO:0000256" key="5">
    <source>
        <dbReference type="ARBA" id="ARBA00022605"/>
    </source>
</evidence>
<dbReference type="InterPro" id="IPR001721">
    <property type="entry name" value="TD_ACT-like"/>
</dbReference>
<evidence type="ECO:0000256" key="6">
    <source>
        <dbReference type="ARBA" id="ARBA00022624"/>
    </source>
</evidence>
<dbReference type="InterPro" id="IPR001926">
    <property type="entry name" value="TrpB-like_PALP"/>
</dbReference>
<dbReference type="PROSITE" id="PS51672">
    <property type="entry name" value="ACT_LIKE"/>
    <property type="match status" value="1"/>
</dbReference>
<dbReference type="PANTHER" id="PTHR48078:SF11">
    <property type="entry name" value="THREONINE DEHYDRATASE, MITOCHONDRIAL"/>
    <property type="match status" value="1"/>
</dbReference>
<dbReference type="InterPro" id="IPR036052">
    <property type="entry name" value="TrpB-like_PALP_sf"/>
</dbReference>
<evidence type="ECO:0000256" key="9">
    <source>
        <dbReference type="ARBA" id="ARBA00023304"/>
    </source>
</evidence>
<dbReference type="InterPro" id="IPR050147">
    <property type="entry name" value="Ser/Thr_Dehydratase"/>
</dbReference>
<dbReference type="GO" id="GO:0004794">
    <property type="term" value="F:threonine deaminase activity"/>
    <property type="evidence" value="ECO:0007669"/>
    <property type="project" value="UniProtKB-EC"/>
</dbReference>
<accession>A0ABT2J170</accession>
<evidence type="ECO:0000256" key="3">
    <source>
        <dbReference type="ARBA" id="ARBA00004810"/>
    </source>
</evidence>
<feature type="domain" description="ACT-like" evidence="11">
    <location>
        <begin position="326"/>
        <end position="400"/>
    </location>
</feature>
<evidence type="ECO:0000256" key="8">
    <source>
        <dbReference type="ARBA" id="ARBA00023239"/>
    </source>
</evidence>
<keyword evidence="7 10" id="KW-0663">Pyridoxal phosphate</keyword>
<comment type="function">
    <text evidence="10">Catalyzes the anaerobic formation of alpha-ketobutyrate and ammonia from threonine in a two-step reaction. The first step involved a dehydration of threonine and a production of enamine intermediates (aminocrotonate), which tautomerizes to its imine form (iminobutyrate). Both intermediates are unstable and short-lived. The second step is the nonenzymatic hydrolysis of the enamine/imine intermediates to form 2-ketobutyrate and free ammonia. In the low water environment of the cell, the second step is accelerated by RidA.</text>
</comment>
<organism evidence="12 13">
    <name type="scientific">Actinophytocola gossypii</name>
    <dbReference type="NCBI Taxonomy" id="2812003"/>
    <lineage>
        <taxon>Bacteria</taxon>
        <taxon>Bacillati</taxon>
        <taxon>Actinomycetota</taxon>
        <taxon>Actinomycetes</taxon>
        <taxon>Pseudonocardiales</taxon>
        <taxon>Pseudonocardiaceae</taxon>
    </lineage>
</organism>
<evidence type="ECO:0000256" key="2">
    <source>
        <dbReference type="ARBA" id="ARBA00001933"/>
    </source>
</evidence>
<evidence type="ECO:0000256" key="10">
    <source>
        <dbReference type="RuleBase" id="RU362012"/>
    </source>
</evidence>
<dbReference type="EC" id="4.3.1.19" evidence="10"/>
<evidence type="ECO:0000256" key="7">
    <source>
        <dbReference type="ARBA" id="ARBA00022898"/>
    </source>
</evidence>
<protein>
    <recommendedName>
        <fullName evidence="10">L-threonine dehydratase</fullName>
        <ecNumber evidence="10">4.3.1.19</ecNumber>
    </recommendedName>
    <alternativeName>
        <fullName evidence="10">Threonine deaminase</fullName>
    </alternativeName>
</protein>
<comment type="similarity">
    <text evidence="4 10">Belongs to the serine/threonine dehydratase family.</text>
</comment>
<comment type="cofactor">
    <cofactor evidence="2 10">
        <name>pyridoxal 5'-phosphate</name>
        <dbReference type="ChEBI" id="CHEBI:597326"/>
    </cofactor>
</comment>
<proteinExistence type="inferred from homology"/>
<comment type="pathway">
    <text evidence="3 10">Amino-acid biosynthesis; L-isoleucine biosynthesis; 2-oxobutanoate from L-threonine: step 1/1.</text>
</comment>
<comment type="subunit">
    <text evidence="10">Homotetramer.</text>
</comment>
<gene>
    <name evidence="10 12" type="primary">ilvA</name>
    <name evidence="12" type="ORF">JT362_00555</name>
</gene>
<dbReference type="NCBIfam" id="NF006390">
    <property type="entry name" value="PRK08639.1"/>
    <property type="match status" value="1"/>
</dbReference>
<dbReference type="Pfam" id="PF00291">
    <property type="entry name" value="PALP"/>
    <property type="match status" value="1"/>
</dbReference>
<dbReference type="NCBIfam" id="TIGR02079">
    <property type="entry name" value="THD1"/>
    <property type="match status" value="1"/>
</dbReference>
<reference evidence="12 13" key="1">
    <citation type="submission" date="2021-02" db="EMBL/GenBank/DDBJ databases">
        <title>Actinophytocola xerophila sp. nov., isolated from soil of cotton cropping field.</title>
        <authorList>
            <person name="Huang R."/>
            <person name="Chen X."/>
            <person name="Ge X."/>
            <person name="Liu W."/>
        </authorList>
    </citation>
    <scope>NUCLEOTIDE SEQUENCE [LARGE SCALE GENOMIC DNA]</scope>
    <source>
        <strain evidence="12 13">S1-96</strain>
    </source>
</reference>
<keyword evidence="5 10" id="KW-0028">Amino-acid biosynthesis</keyword>
<keyword evidence="13" id="KW-1185">Reference proteome</keyword>
<dbReference type="Gene3D" id="3.40.1020.10">
    <property type="entry name" value="Biosynthetic Threonine Deaminase, Domain 3"/>
    <property type="match status" value="1"/>
</dbReference>
<dbReference type="PANTHER" id="PTHR48078">
    <property type="entry name" value="THREONINE DEHYDRATASE, MITOCHONDRIAL-RELATED"/>
    <property type="match status" value="1"/>
</dbReference>
<evidence type="ECO:0000256" key="1">
    <source>
        <dbReference type="ARBA" id="ARBA00001274"/>
    </source>
</evidence>
<dbReference type="CDD" id="cd04907">
    <property type="entry name" value="ACT_ThrD-I_2"/>
    <property type="match status" value="1"/>
</dbReference>
<dbReference type="InterPro" id="IPR011820">
    <property type="entry name" value="IlvA"/>
</dbReference>
<keyword evidence="9 10" id="KW-0100">Branched-chain amino acid biosynthesis</keyword>
<dbReference type="Proteomes" id="UP001156441">
    <property type="component" value="Unassembled WGS sequence"/>
</dbReference>
<dbReference type="SUPFAM" id="SSF53686">
    <property type="entry name" value="Tryptophan synthase beta subunit-like PLP-dependent enzymes"/>
    <property type="match status" value="1"/>
</dbReference>
<dbReference type="Pfam" id="PF00585">
    <property type="entry name" value="Thr_dehydrat_C"/>
    <property type="match status" value="1"/>
</dbReference>